<evidence type="ECO:0000256" key="3">
    <source>
        <dbReference type="ARBA" id="ARBA00022692"/>
    </source>
</evidence>
<feature type="transmembrane region" description="Helical" evidence="6">
    <location>
        <begin position="52"/>
        <end position="69"/>
    </location>
</feature>
<accession>A0A3M0G3I3</accession>
<evidence type="ECO:0000256" key="1">
    <source>
        <dbReference type="ARBA" id="ARBA00004651"/>
    </source>
</evidence>
<proteinExistence type="predicted"/>
<organism evidence="7 8">
    <name type="scientific">Dokdonia sinensis</name>
    <dbReference type="NCBI Taxonomy" id="2479847"/>
    <lineage>
        <taxon>Bacteria</taxon>
        <taxon>Pseudomonadati</taxon>
        <taxon>Bacteroidota</taxon>
        <taxon>Flavobacteriia</taxon>
        <taxon>Flavobacteriales</taxon>
        <taxon>Flavobacteriaceae</taxon>
        <taxon>Dokdonia</taxon>
    </lineage>
</organism>
<evidence type="ECO:0000256" key="4">
    <source>
        <dbReference type="ARBA" id="ARBA00022989"/>
    </source>
</evidence>
<keyword evidence="2" id="KW-1003">Cell membrane</keyword>
<dbReference type="Pfam" id="PF03706">
    <property type="entry name" value="LPG_synthase_TM"/>
    <property type="match status" value="1"/>
</dbReference>
<sequence>MVHFSRKAKHFITVTIKIMIVVVAFLFVWERLQKDWESFEDIFQNQIDPSSLYLNIAILLILTALNWSLDAYRWKVLVGSIHKIHMGEAFRQTLVAHVTAFVTPAKTGEYGTKALYFPKKYRKKIVVLNFLGNMYQMLATLFFGAIGLGVVCFIFKPLSFVWYILFVLAVIGVSFLVPRNLNRLRWSIKGYSWQRVQEYVLRISKSIRDKAKVLSVIKYLVFSHQFYFILIMLDIEITYIPALSLIASMYLLSSLVPVMQFFDVVVRGGTAVLLFGLAQIPASVILIITTTMWLLNIVLPLLPGSYLLLKSKSLLTSHNLTDTTL</sequence>
<name>A0A3M0G3I3_9FLAO</name>
<protein>
    <submittedName>
        <fullName evidence="7">Uncharacterized protein</fullName>
    </submittedName>
</protein>
<evidence type="ECO:0000313" key="8">
    <source>
        <dbReference type="Proteomes" id="UP000281985"/>
    </source>
</evidence>
<dbReference type="EMBL" id="REFV01000007">
    <property type="protein sequence ID" value="RMB59068.1"/>
    <property type="molecule type" value="Genomic_DNA"/>
</dbReference>
<comment type="caution">
    <text evidence="7">The sequence shown here is derived from an EMBL/GenBank/DDBJ whole genome shotgun (WGS) entry which is preliminary data.</text>
</comment>
<evidence type="ECO:0000313" key="7">
    <source>
        <dbReference type="EMBL" id="RMB59068.1"/>
    </source>
</evidence>
<feature type="transmembrane region" description="Helical" evidence="6">
    <location>
        <begin position="239"/>
        <end position="259"/>
    </location>
</feature>
<reference evidence="7 8" key="1">
    <citation type="submission" date="2018-10" db="EMBL/GenBank/DDBJ databases">
        <title>Dokdonia luteus sp. nov., isolated from sea water.</title>
        <authorList>
            <person name="Zhou L.Y."/>
            <person name="Du Z.J."/>
        </authorList>
    </citation>
    <scope>NUCLEOTIDE SEQUENCE [LARGE SCALE GENOMIC DNA]</scope>
    <source>
        <strain evidence="7 8">SH27</strain>
    </source>
</reference>
<dbReference type="AlphaFoldDB" id="A0A3M0G3I3"/>
<dbReference type="InterPro" id="IPR022791">
    <property type="entry name" value="L-PG_synthase/AglD"/>
</dbReference>
<dbReference type="Proteomes" id="UP000281985">
    <property type="component" value="Unassembled WGS sequence"/>
</dbReference>
<dbReference type="GO" id="GO:0005886">
    <property type="term" value="C:plasma membrane"/>
    <property type="evidence" value="ECO:0007669"/>
    <property type="project" value="UniProtKB-SubCell"/>
</dbReference>
<feature type="transmembrane region" description="Helical" evidence="6">
    <location>
        <begin position="213"/>
        <end position="233"/>
    </location>
</feature>
<evidence type="ECO:0000256" key="5">
    <source>
        <dbReference type="ARBA" id="ARBA00023136"/>
    </source>
</evidence>
<evidence type="ECO:0000256" key="2">
    <source>
        <dbReference type="ARBA" id="ARBA00022475"/>
    </source>
</evidence>
<feature type="transmembrane region" description="Helical" evidence="6">
    <location>
        <begin position="160"/>
        <end position="177"/>
    </location>
</feature>
<feature type="transmembrane region" description="Helical" evidence="6">
    <location>
        <begin position="12"/>
        <end position="32"/>
    </location>
</feature>
<evidence type="ECO:0000256" key="6">
    <source>
        <dbReference type="SAM" id="Phobius"/>
    </source>
</evidence>
<keyword evidence="5 6" id="KW-0472">Membrane</keyword>
<comment type="subcellular location">
    <subcellularLocation>
        <location evidence="1">Cell membrane</location>
        <topology evidence="1">Multi-pass membrane protein</topology>
    </subcellularLocation>
</comment>
<keyword evidence="8" id="KW-1185">Reference proteome</keyword>
<feature type="transmembrane region" description="Helical" evidence="6">
    <location>
        <begin position="271"/>
        <end position="295"/>
    </location>
</feature>
<keyword evidence="4 6" id="KW-1133">Transmembrane helix</keyword>
<feature type="transmembrane region" description="Helical" evidence="6">
    <location>
        <begin position="126"/>
        <end position="154"/>
    </location>
</feature>
<gene>
    <name evidence="7" type="ORF">EAX61_08365</name>
</gene>
<keyword evidence="3 6" id="KW-0812">Transmembrane</keyword>